<keyword evidence="1" id="KW-1133">Transmembrane helix</keyword>
<accession>A0A413SXB3</accession>
<dbReference type="EMBL" id="QSFT01000027">
    <property type="protein sequence ID" value="RHA74078.1"/>
    <property type="molecule type" value="Genomic_DNA"/>
</dbReference>
<feature type="transmembrane region" description="Helical" evidence="1">
    <location>
        <begin position="118"/>
        <end position="136"/>
    </location>
</feature>
<evidence type="ECO:0000313" key="2">
    <source>
        <dbReference type="EMBL" id="RHA74078.1"/>
    </source>
</evidence>
<feature type="transmembrane region" description="Helical" evidence="1">
    <location>
        <begin position="148"/>
        <end position="166"/>
    </location>
</feature>
<organism evidence="2 3">
    <name type="scientific">Phocaeicola coprophilus</name>
    <dbReference type="NCBI Taxonomy" id="387090"/>
    <lineage>
        <taxon>Bacteria</taxon>
        <taxon>Pseudomonadati</taxon>
        <taxon>Bacteroidota</taxon>
        <taxon>Bacteroidia</taxon>
        <taxon>Bacteroidales</taxon>
        <taxon>Bacteroidaceae</taxon>
        <taxon>Phocaeicola</taxon>
    </lineage>
</organism>
<reference evidence="2 3" key="1">
    <citation type="submission" date="2018-08" db="EMBL/GenBank/DDBJ databases">
        <title>A genome reference for cultivated species of the human gut microbiota.</title>
        <authorList>
            <person name="Zou Y."/>
            <person name="Xue W."/>
            <person name="Luo G."/>
        </authorList>
    </citation>
    <scope>NUCLEOTIDE SEQUENCE [LARGE SCALE GENOMIC DNA]</scope>
    <source>
        <strain evidence="2 3">AM42-38</strain>
    </source>
</reference>
<dbReference type="Pfam" id="PF11028">
    <property type="entry name" value="TMEM260-like"/>
    <property type="match status" value="1"/>
</dbReference>
<feature type="transmembrane region" description="Helical" evidence="1">
    <location>
        <begin position="221"/>
        <end position="239"/>
    </location>
</feature>
<feature type="transmembrane region" description="Helical" evidence="1">
    <location>
        <begin position="74"/>
        <end position="98"/>
    </location>
</feature>
<gene>
    <name evidence="2" type="ORF">DW921_11355</name>
</gene>
<dbReference type="PANTHER" id="PTHR16214:SF3">
    <property type="entry name" value="TRANSMEMBRANE PROTEIN 260"/>
    <property type="match status" value="1"/>
</dbReference>
<feature type="transmembrane region" description="Helical" evidence="1">
    <location>
        <begin position="634"/>
        <end position="658"/>
    </location>
</feature>
<dbReference type="RefSeq" id="WP_118400731.1">
    <property type="nucleotide sequence ID" value="NZ_CABJGD010000027.1"/>
</dbReference>
<dbReference type="AlphaFoldDB" id="A0A413SXB3"/>
<feature type="transmembrane region" description="Helical" evidence="1">
    <location>
        <begin position="259"/>
        <end position="278"/>
    </location>
</feature>
<keyword evidence="1" id="KW-0472">Membrane</keyword>
<sequence length="1140" mass="129790">MRSYRTINRVCGWVSFILAAIVYTLTVEPSASFWDCPEFILSAAKLEVGHPPGAPFFMLTGNVISQLAGDPEQIALLINIMNALLSAGCILFLFWTITHLTRQLIAGNGDGENLRPEQIFLIMGCGFAGALVYTFSDTFWFSAVEGEVYAFSSFFTAVAFWLMLRWEEEADSPRSDRWLILLAYFIGLSIGVHLLNLLCIPAAGLLFYYRKWKQPTLKGTLLALFLSCLLVAFVLYGIVPGVMKVAGQFELALVNGLHAAYNSGMLLYVLLLMGVLIWSCAESIRSSHPMRMSLAFLLSLLLLGITMQGNTLFTVLLSAILAFGCLFLLRRYLRQHPEGAAWRILHVLSFSLLMMTVGYSSYAVILIRSAANTPMDQQSPEDPFTLKDYLGREQYGDTPLLYGPTFASPRALKEKDGYLSYDYQETEPQYRRKDWTADSTRHEYVVTGHKLKPLYQPETCVWFPRMYNDQYADAYKSWLGTMQGKTVTYYDKASGEMTSIEIPSAWDNLRYFLTYQVNFMYIRYFLWNFVGRQDDVQGNGLPDHGNWITGFSFIDRHLTGAPEALPDSQKHNKGRNVYYGLPLLLGLLGICWQLRKGQKGNQQFNIVLLLFLMTGLAIILYLNQAPTQPRERDYAYAGSFYAFAIWTGMGVAGIAALLKRKLKPAAAVLLAGIVGILIPLQMASQTWDDHDRSGRMVCHDMGQNYLYTLQEKGNPVLFVNGDNETFPLWYSTEVENIRTDTRVCNLMYLSGGWYADQMKRPAYSSPGLPFSIPRAYYRDGVNDAVSVNPVVGQDENGTAIRLKEQIETFYREHPDENPFGEDPWEWKNIVRHWLTSDKADLRCIPTDEIHIPVDKEAVCRSGMLIPEGTEIPDTMIIRLKGRGYLTRSSLMLIDLISSCNWERPLYVASTMRIEEYLDISRNLVQEGLAQRIVPYDAVAAGAAIDTDKTYRNLMEKFRYGGLDDPDLYLDETNIRMVLSLRRIMTETAECLYQQGDTLRARRLLDRCCQEIRNPAVQTDKYGYSDRIGILYQLLGETSMGIRHWMDWYTDRTQYADWYLTLSPERLLACDEELVRILYAQSDGLQNALRCGMPVEEKTITRYLHTAQTARLRLQQCGSRYTRLIDELTAPFNGTEEDTIH</sequence>
<dbReference type="Proteomes" id="UP000283855">
    <property type="component" value="Unassembled WGS sequence"/>
</dbReference>
<protein>
    <submittedName>
        <fullName evidence="2">DUF2723 domain-containing protein</fullName>
    </submittedName>
</protein>
<keyword evidence="1" id="KW-0812">Transmembrane</keyword>
<evidence type="ECO:0000313" key="3">
    <source>
        <dbReference type="Proteomes" id="UP000283855"/>
    </source>
</evidence>
<feature type="transmembrane region" description="Helical" evidence="1">
    <location>
        <begin position="6"/>
        <end position="25"/>
    </location>
</feature>
<dbReference type="InterPro" id="IPR021280">
    <property type="entry name" value="TMEM260-like"/>
</dbReference>
<dbReference type="InterPro" id="IPR052724">
    <property type="entry name" value="GT117_domain-containing"/>
</dbReference>
<feature type="transmembrane region" description="Helical" evidence="1">
    <location>
        <begin position="290"/>
        <end position="307"/>
    </location>
</feature>
<evidence type="ECO:0000256" key="1">
    <source>
        <dbReference type="SAM" id="Phobius"/>
    </source>
</evidence>
<feature type="transmembrane region" description="Helical" evidence="1">
    <location>
        <begin position="178"/>
        <end position="209"/>
    </location>
</feature>
<name>A0A413SXB3_9BACT</name>
<feature type="transmembrane region" description="Helical" evidence="1">
    <location>
        <begin position="665"/>
        <end position="683"/>
    </location>
</feature>
<dbReference type="PANTHER" id="PTHR16214">
    <property type="entry name" value="TRANSMEMBRANE PROTEIN 260"/>
    <property type="match status" value="1"/>
</dbReference>
<feature type="transmembrane region" description="Helical" evidence="1">
    <location>
        <begin position="606"/>
        <end position="622"/>
    </location>
</feature>
<comment type="caution">
    <text evidence="2">The sequence shown here is derived from an EMBL/GenBank/DDBJ whole genome shotgun (WGS) entry which is preliminary data.</text>
</comment>
<proteinExistence type="predicted"/>
<feature type="transmembrane region" description="Helical" evidence="1">
    <location>
        <begin position="345"/>
        <end position="367"/>
    </location>
</feature>